<keyword evidence="3" id="KW-1185">Reference proteome</keyword>
<evidence type="ECO:0000313" key="3">
    <source>
        <dbReference type="Proteomes" id="UP000236161"/>
    </source>
</evidence>
<reference evidence="2 3" key="1">
    <citation type="journal article" date="2017" name="Nature">
        <title>The Apostasia genome and the evolution of orchids.</title>
        <authorList>
            <person name="Zhang G.Q."/>
            <person name="Liu K.W."/>
            <person name="Li Z."/>
            <person name="Lohaus R."/>
            <person name="Hsiao Y.Y."/>
            <person name="Niu S.C."/>
            <person name="Wang J.Y."/>
            <person name="Lin Y.C."/>
            <person name="Xu Q."/>
            <person name="Chen L.J."/>
            <person name="Yoshida K."/>
            <person name="Fujiwara S."/>
            <person name="Wang Z.W."/>
            <person name="Zhang Y.Q."/>
            <person name="Mitsuda N."/>
            <person name="Wang M."/>
            <person name="Liu G.H."/>
            <person name="Pecoraro L."/>
            <person name="Huang H.X."/>
            <person name="Xiao X.J."/>
            <person name="Lin M."/>
            <person name="Wu X.Y."/>
            <person name="Wu W.L."/>
            <person name="Chen Y.Y."/>
            <person name="Chang S.B."/>
            <person name="Sakamoto S."/>
            <person name="Ohme-Takagi M."/>
            <person name="Yagi M."/>
            <person name="Zeng S.J."/>
            <person name="Shen C.Y."/>
            <person name="Yeh C.M."/>
            <person name="Luo Y.B."/>
            <person name="Tsai W.C."/>
            <person name="Van de Peer Y."/>
            <person name="Liu Z.J."/>
        </authorList>
    </citation>
    <scope>NUCLEOTIDE SEQUENCE [LARGE SCALE GENOMIC DNA]</scope>
    <source>
        <strain evidence="3">cv. Shenzhen</strain>
        <tissue evidence="2">Stem</tissue>
    </source>
</reference>
<protein>
    <submittedName>
        <fullName evidence="2">Uncharacterized protein</fullName>
    </submittedName>
</protein>
<gene>
    <name evidence="2" type="ORF">AXF42_Ash015856</name>
</gene>
<evidence type="ECO:0000256" key="1">
    <source>
        <dbReference type="SAM" id="MobiDB-lite"/>
    </source>
</evidence>
<dbReference type="Proteomes" id="UP000236161">
    <property type="component" value="Unassembled WGS sequence"/>
</dbReference>
<name>A0A2H9ZXT7_9ASPA</name>
<feature type="region of interest" description="Disordered" evidence="1">
    <location>
        <begin position="1"/>
        <end position="52"/>
    </location>
</feature>
<organism evidence="2 3">
    <name type="scientific">Apostasia shenzhenica</name>
    <dbReference type="NCBI Taxonomy" id="1088818"/>
    <lineage>
        <taxon>Eukaryota</taxon>
        <taxon>Viridiplantae</taxon>
        <taxon>Streptophyta</taxon>
        <taxon>Embryophyta</taxon>
        <taxon>Tracheophyta</taxon>
        <taxon>Spermatophyta</taxon>
        <taxon>Magnoliopsida</taxon>
        <taxon>Liliopsida</taxon>
        <taxon>Asparagales</taxon>
        <taxon>Orchidaceae</taxon>
        <taxon>Apostasioideae</taxon>
        <taxon>Apostasia</taxon>
    </lineage>
</organism>
<accession>A0A2H9ZXT7</accession>
<feature type="compositionally biased region" description="Basic residues" evidence="1">
    <location>
        <begin position="22"/>
        <end position="31"/>
    </location>
</feature>
<dbReference type="AlphaFoldDB" id="A0A2H9ZXT7"/>
<dbReference type="EMBL" id="KZ452995">
    <property type="protein sequence ID" value="PKA48093.1"/>
    <property type="molecule type" value="Genomic_DNA"/>
</dbReference>
<proteinExistence type="predicted"/>
<evidence type="ECO:0000313" key="2">
    <source>
        <dbReference type="EMBL" id="PKA48093.1"/>
    </source>
</evidence>
<sequence>MTEQGKSLNPVLIDSDEDSGKQMKKANVSKKIKVEGGEAGQSSGRGVIELDK</sequence>